<proteinExistence type="predicted"/>
<dbReference type="InterPro" id="IPR005097">
    <property type="entry name" value="Sacchrp_dh_NADP-bd"/>
</dbReference>
<evidence type="ECO:0000313" key="3">
    <source>
        <dbReference type="EMBL" id="KKM78174.1"/>
    </source>
</evidence>
<comment type="caution">
    <text evidence="3">The sequence shown here is derived from an EMBL/GenBank/DDBJ whole genome shotgun (WGS) entry which is preliminary data.</text>
</comment>
<dbReference type="Gene3D" id="3.30.360.10">
    <property type="entry name" value="Dihydrodipicolinate Reductase, domain 2"/>
    <property type="match status" value="1"/>
</dbReference>
<evidence type="ECO:0000259" key="1">
    <source>
        <dbReference type="Pfam" id="PF03435"/>
    </source>
</evidence>
<organism evidence="3">
    <name type="scientific">marine sediment metagenome</name>
    <dbReference type="NCBI Taxonomy" id="412755"/>
    <lineage>
        <taxon>unclassified sequences</taxon>
        <taxon>metagenomes</taxon>
        <taxon>ecological metagenomes</taxon>
    </lineage>
</organism>
<dbReference type="InterPro" id="IPR032095">
    <property type="entry name" value="Sacchrp_dh-like_C"/>
</dbReference>
<dbReference type="EMBL" id="LAZR01008531">
    <property type="protein sequence ID" value="KKM78174.1"/>
    <property type="molecule type" value="Genomic_DNA"/>
</dbReference>
<feature type="domain" description="Saccharopine dehydrogenase NADP binding" evidence="1">
    <location>
        <begin position="6"/>
        <end position="98"/>
    </location>
</feature>
<dbReference type="InterPro" id="IPR036291">
    <property type="entry name" value="NAD(P)-bd_dom_sf"/>
</dbReference>
<dbReference type="PANTHER" id="PTHR43796">
    <property type="entry name" value="CARBOXYNORSPERMIDINE SYNTHASE"/>
    <property type="match status" value="1"/>
</dbReference>
<dbReference type="Pfam" id="PF03435">
    <property type="entry name" value="Sacchrp_dh_NADP"/>
    <property type="match status" value="1"/>
</dbReference>
<evidence type="ECO:0000259" key="2">
    <source>
        <dbReference type="Pfam" id="PF16653"/>
    </source>
</evidence>
<dbReference type="PANTHER" id="PTHR43796:SF2">
    <property type="entry name" value="CARBOXYNORSPERMIDINE SYNTHASE"/>
    <property type="match status" value="1"/>
</dbReference>
<dbReference type="AlphaFoldDB" id="A0A0F9K7P6"/>
<reference evidence="3" key="1">
    <citation type="journal article" date="2015" name="Nature">
        <title>Complex archaea that bridge the gap between prokaryotes and eukaryotes.</title>
        <authorList>
            <person name="Spang A."/>
            <person name="Saw J.H."/>
            <person name="Jorgensen S.L."/>
            <person name="Zaremba-Niedzwiedzka K."/>
            <person name="Martijn J."/>
            <person name="Lind A.E."/>
            <person name="van Eijk R."/>
            <person name="Schleper C."/>
            <person name="Guy L."/>
            <person name="Ettema T.J."/>
        </authorList>
    </citation>
    <scope>NUCLEOTIDE SEQUENCE</scope>
</reference>
<dbReference type="SUPFAM" id="SSF51735">
    <property type="entry name" value="NAD(P)-binding Rossmann-fold domains"/>
    <property type="match status" value="1"/>
</dbReference>
<gene>
    <name evidence="3" type="ORF">LCGC14_1362630</name>
</gene>
<protein>
    <recommendedName>
        <fullName evidence="4">Saccharopine dehydrogenase-like C-terminal domain-containing protein</fullName>
    </recommendedName>
</protein>
<dbReference type="SUPFAM" id="SSF55347">
    <property type="entry name" value="Glyceraldehyde-3-phosphate dehydrogenase-like, C-terminal domain"/>
    <property type="match status" value="1"/>
</dbReference>
<accession>A0A0F9K7P6</accession>
<feature type="domain" description="Saccharopine dehydrogenase-like C-terminal" evidence="2">
    <location>
        <begin position="123"/>
        <end position="347"/>
    </location>
</feature>
<sequence>MIKSKIAIVGAGNIGTMIANMLPEDDYDITVVDSTASAMVQTRLDNVKILALDIGKRNKFVKFLQDQDYVINAGPYFLGEDISRAAFESKTNYFDLTEDIRQAEQIKELSSKTNDIVFVPQCGLAPGFISIIANHLAKKFDTVEDIEMRVGALPMYPSNELKYNMTWSTDGLVNEYLHLCNAIQGGEMVSLQPLEGYETFSIDGIEYEAFNTSGGLGTLCDTWMDNVKNMNYKTVRYPGHRYLMRFLIDEMKLGENNGKALKKLMNSAIPATEQDVVLIFVTVSGTKGNKKIQETWTRKIYGDGNWSAIQLTTSAGICGMVELHRRGKMPKSGFIKQEDVDFDAFSSVMKHKFKGIYS</sequence>
<dbReference type="Gene3D" id="3.40.50.720">
    <property type="entry name" value="NAD(P)-binding Rossmann-like Domain"/>
    <property type="match status" value="1"/>
</dbReference>
<evidence type="ECO:0008006" key="4">
    <source>
        <dbReference type="Google" id="ProtNLM"/>
    </source>
</evidence>
<name>A0A0F9K7P6_9ZZZZ</name>
<dbReference type="Pfam" id="PF16653">
    <property type="entry name" value="Sacchrp_dh_C"/>
    <property type="match status" value="1"/>
</dbReference>